<dbReference type="Pfam" id="PF10440">
    <property type="entry name" value="WIYLD"/>
    <property type="match status" value="1"/>
</dbReference>
<comment type="caution">
    <text evidence="3">The sequence shown here is derived from an EMBL/GenBank/DDBJ whole genome shotgun (WGS) entry which is preliminary data.</text>
</comment>
<dbReference type="Gramene" id="Manes.10G015100.1.v8.1">
    <property type="protein sequence ID" value="Manes.10G015100.1.v8.1.CDS"/>
    <property type="gene ID" value="Manes.10G015100.v8.1"/>
</dbReference>
<proteinExistence type="predicted"/>
<evidence type="ECO:0000313" key="4">
    <source>
        <dbReference type="Proteomes" id="UP000091857"/>
    </source>
</evidence>
<dbReference type="PANTHER" id="PTHR34271">
    <property type="entry name" value="NUCLEOLAR HISTONE METHYLTRANSFERASE-RELATED PROTEIN"/>
    <property type="match status" value="1"/>
</dbReference>
<feature type="region of interest" description="Disordered" evidence="1">
    <location>
        <begin position="1"/>
        <end position="20"/>
    </location>
</feature>
<protein>
    <recommendedName>
        <fullName evidence="2">WIYLD domain-containing protein</fullName>
    </recommendedName>
</protein>
<dbReference type="InterPro" id="IPR018848">
    <property type="entry name" value="WIYLD_domain"/>
</dbReference>
<sequence length="210" mass="23111">MLTNDSVQTNRHASAQKTNSKVGVKRIDAALDALRAMGFPEALVRRTVRNLLKVYGGDESWSFIEENSYRLLIDSILEEQEKSERENYEPKLLENSDPPLLIENGVSKDDVVQDNAEEQVNSIHGQSKRVPSPNIESSATKTLALQVSEPVEAVPCSNGETCDAKLGRASPTSQISAGMCSSQLFCLPQVESLPAQRSKPCYGWLSDDEE</sequence>
<dbReference type="Proteomes" id="UP000091857">
    <property type="component" value="Chromosome 10"/>
</dbReference>
<evidence type="ECO:0000313" key="3">
    <source>
        <dbReference type="EMBL" id="OAY38445.1"/>
    </source>
</evidence>
<reference evidence="4" key="1">
    <citation type="journal article" date="2016" name="Nat. Biotechnol.">
        <title>Sequencing wild and cultivated cassava and related species reveals extensive interspecific hybridization and genetic diversity.</title>
        <authorList>
            <person name="Bredeson J.V."/>
            <person name="Lyons J.B."/>
            <person name="Prochnik S.E."/>
            <person name="Wu G.A."/>
            <person name="Ha C.M."/>
            <person name="Edsinger-Gonzales E."/>
            <person name="Grimwood J."/>
            <person name="Schmutz J."/>
            <person name="Rabbi I.Y."/>
            <person name="Egesi C."/>
            <person name="Nauluvula P."/>
            <person name="Lebot V."/>
            <person name="Ndunguru J."/>
            <person name="Mkamilo G."/>
            <person name="Bart R.S."/>
            <person name="Setter T.L."/>
            <person name="Gleadow R.M."/>
            <person name="Kulakow P."/>
            <person name="Ferguson M.E."/>
            <person name="Rounsley S."/>
            <person name="Rokhsar D.S."/>
        </authorList>
    </citation>
    <scope>NUCLEOTIDE SEQUENCE [LARGE SCALE GENOMIC DNA]</scope>
    <source>
        <strain evidence="4">cv. AM560-2</strain>
    </source>
</reference>
<gene>
    <name evidence="3" type="ORF">MANES_10G015100v8</name>
</gene>
<accession>A0A2C9V3L7</accession>
<keyword evidence="4" id="KW-1185">Reference proteome</keyword>
<dbReference type="AlphaFoldDB" id="A0A2C9V3L7"/>
<dbReference type="Gene3D" id="1.10.8.850">
    <property type="entry name" value="Histone-lysine N methyltransferase , C-terminal domain-like"/>
    <property type="match status" value="1"/>
</dbReference>
<dbReference type="STRING" id="3983.A0A2C9V3L7"/>
<dbReference type="EMBL" id="CM004396">
    <property type="protein sequence ID" value="OAY38445.1"/>
    <property type="molecule type" value="Genomic_DNA"/>
</dbReference>
<organism evidence="3 4">
    <name type="scientific">Manihot esculenta</name>
    <name type="common">Cassava</name>
    <name type="synonym">Jatropha manihot</name>
    <dbReference type="NCBI Taxonomy" id="3983"/>
    <lineage>
        <taxon>Eukaryota</taxon>
        <taxon>Viridiplantae</taxon>
        <taxon>Streptophyta</taxon>
        <taxon>Embryophyta</taxon>
        <taxon>Tracheophyta</taxon>
        <taxon>Spermatophyta</taxon>
        <taxon>Magnoliopsida</taxon>
        <taxon>eudicotyledons</taxon>
        <taxon>Gunneridae</taxon>
        <taxon>Pentapetalae</taxon>
        <taxon>rosids</taxon>
        <taxon>fabids</taxon>
        <taxon>Malpighiales</taxon>
        <taxon>Euphorbiaceae</taxon>
        <taxon>Crotonoideae</taxon>
        <taxon>Manihoteae</taxon>
        <taxon>Manihot</taxon>
    </lineage>
</organism>
<dbReference type="PANTHER" id="PTHR34271:SF1">
    <property type="entry name" value="NUCLEOLAR HISTONE METHYLTRANSFERASE-RELATED PROTEIN"/>
    <property type="match status" value="1"/>
</dbReference>
<evidence type="ECO:0000256" key="1">
    <source>
        <dbReference type="SAM" id="MobiDB-lite"/>
    </source>
</evidence>
<dbReference type="InterPro" id="IPR043017">
    <property type="entry name" value="WIYLD_dom_sf"/>
</dbReference>
<name>A0A2C9V3L7_MANES</name>
<feature type="domain" description="WIYLD" evidence="2">
    <location>
        <begin position="21"/>
        <end position="82"/>
    </location>
</feature>
<evidence type="ECO:0000259" key="2">
    <source>
        <dbReference type="Pfam" id="PF10440"/>
    </source>
</evidence>
<dbReference type="OMA" id="LEHHDQQ"/>